<evidence type="ECO:0000313" key="1">
    <source>
        <dbReference type="EMBL" id="AMO43388.1"/>
    </source>
</evidence>
<dbReference type="EMBL" id="KX349292">
    <property type="protein sequence ID" value="AOO11860.1"/>
    <property type="molecule type" value="Genomic_DNA"/>
</dbReference>
<dbReference type="EMBL" id="KX349295">
    <property type="protein sequence ID" value="AOO12561.1"/>
    <property type="molecule type" value="Genomic_DNA"/>
</dbReference>
<name>A0A127KN73_9CAUD</name>
<organism evidence="1 7">
    <name type="scientific">Cyanophage S-RIM44</name>
    <dbReference type="NCBI Taxonomy" id="1278485"/>
    <lineage>
        <taxon>Viruses</taxon>
        <taxon>Duplodnaviria</taxon>
        <taxon>Heunggongvirae</taxon>
        <taxon>Uroviricota</taxon>
        <taxon>Caudoviricetes</taxon>
        <taxon>Pantevenvirales</taxon>
        <taxon>Kyanoviridae</taxon>
        <taxon>Vellamovirus</taxon>
        <taxon>Vellamovirus rhodeisland44</taxon>
    </lineage>
</organism>
<gene>
    <name evidence="2" type="ORF">Np050604_144</name>
    <name evidence="3" type="ORF">Sn080709_144</name>
    <name evidence="4" type="ORF">W2100709_145</name>
    <name evidence="1" type="ORF">W270710_144</name>
</gene>
<dbReference type="EMBL" id="KU594607">
    <property type="protein sequence ID" value="AMO43388.1"/>
    <property type="molecule type" value="Genomic_DNA"/>
</dbReference>
<dbReference type="Proteomes" id="UP000225786">
    <property type="component" value="Segment"/>
</dbReference>
<evidence type="ECO:0000313" key="5">
    <source>
        <dbReference type="Proteomes" id="UP000222561"/>
    </source>
</evidence>
<dbReference type="EMBL" id="KX349297">
    <property type="protein sequence ID" value="AOO13027.1"/>
    <property type="molecule type" value="Genomic_DNA"/>
</dbReference>
<reference evidence="5 6" key="1">
    <citation type="journal article" date="2016" name="Environ. Microbiol.">
        <title>Genomic diversification of marine cyanophages into stable ecotypes.</title>
        <authorList>
            <person name="Marston M.F."/>
            <person name="Martiny J.B."/>
        </authorList>
    </citation>
    <scope>NUCLEOTIDE SEQUENCE [LARGE SCALE GENOMIC DNA]</scope>
    <source>
        <strain evidence="2">Np_05_0604</strain>
        <strain evidence="3">Sn_08_0709</strain>
        <strain evidence="4">W2_10_0709</strain>
    </source>
</reference>
<reference evidence="1 7" key="2">
    <citation type="submission" date="2016-01" db="EMBL/GenBank/DDBJ databases">
        <title>The genomic content and context of auxiliary metabolic genes in marine cyanophages.</title>
        <authorList>
            <person name="Marston M.F."/>
            <person name="Martiny J.B.H."/>
            <person name="Crummett L.T."/>
        </authorList>
    </citation>
    <scope>NUCLEOTIDE SEQUENCE [LARGE SCALE GENOMIC DNA]</scope>
    <source>
        <strain evidence="1">W2_07_0710</strain>
    </source>
</reference>
<evidence type="ECO:0000313" key="3">
    <source>
        <dbReference type="EMBL" id="AOO12561.1"/>
    </source>
</evidence>
<protein>
    <submittedName>
        <fullName evidence="1">Uncharacterized protein</fullName>
    </submittedName>
</protein>
<evidence type="ECO:0000313" key="4">
    <source>
        <dbReference type="EMBL" id="AOO13027.1"/>
    </source>
</evidence>
<evidence type="ECO:0000313" key="2">
    <source>
        <dbReference type="EMBL" id="AOO11860.1"/>
    </source>
</evidence>
<dbReference type="Proteomes" id="UP000222561">
    <property type="component" value="Segment"/>
</dbReference>
<accession>A0A127KN73</accession>
<evidence type="ECO:0000313" key="7">
    <source>
        <dbReference type="Proteomes" id="UP000225786"/>
    </source>
</evidence>
<dbReference type="Proteomes" id="UP000225402">
    <property type="component" value="Segment"/>
</dbReference>
<evidence type="ECO:0000313" key="6">
    <source>
        <dbReference type="Proteomes" id="UP000225402"/>
    </source>
</evidence>
<dbReference type="Proteomes" id="UP000225478">
    <property type="component" value="Segment"/>
</dbReference>
<proteinExistence type="predicted"/>
<sequence>MKCEVTLYVAGTVFKEDVIARNYSEAREVALARNPNAKVVSVTAVFK</sequence>